<sequence length="63" mass="7278">MLVSLFFETLFSLSHLKQTKLYQEAIKKGREEGQQRGKLPAQLDYITLATALDLDRERGREVP</sequence>
<accession>A0A552EAG5</accession>
<reference evidence="1 2" key="1">
    <citation type="submission" date="2019-01" db="EMBL/GenBank/DDBJ databases">
        <title>Coherence of Microcystis species and biogeography revealed through population genomics.</title>
        <authorList>
            <person name="Perez-Carrascal O.M."/>
            <person name="Terrat Y."/>
            <person name="Giani A."/>
            <person name="Fortin N."/>
            <person name="Tromas N."/>
            <person name="Shapiro B.J."/>
        </authorList>
    </citation>
    <scope>NUCLEOTIDE SEQUENCE [LARGE SCALE GENOMIC DNA]</scope>
    <source>
        <strain evidence="1">Ma_MB_F_20061100_S20D</strain>
    </source>
</reference>
<dbReference type="AlphaFoldDB" id="A0A552EAG5"/>
<evidence type="ECO:0000313" key="2">
    <source>
        <dbReference type="Proteomes" id="UP000315113"/>
    </source>
</evidence>
<keyword evidence="1" id="KW-0032">Aminotransferase</keyword>
<keyword evidence="1" id="KW-0808">Transferase</keyword>
<name>A0A552EAG5_MICAE</name>
<dbReference type="EMBL" id="SFBH01000155">
    <property type="protein sequence ID" value="TRU31499.1"/>
    <property type="molecule type" value="Genomic_DNA"/>
</dbReference>
<comment type="caution">
    <text evidence="1">The sequence shown here is derived from an EMBL/GenBank/DDBJ whole genome shotgun (WGS) entry which is preliminary data.</text>
</comment>
<dbReference type="Proteomes" id="UP000315113">
    <property type="component" value="Unassembled WGS sequence"/>
</dbReference>
<organism evidence="1 2">
    <name type="scientific">Microcystis aeruginosa Ma_MB_F_20061100_S20D</name>
    <dbReference type="NCBI Taxonomy" id="2486253"/>
    <lineage>
        <taxon>Bacteria</taxon>
        <taxon>Bacillati</taxon>
        <taxon>Cyanobacteriota</taxon>
        <taxon>Cyanophyceae</taxon>
        <taxon>Oscillatoriophycideae</taxon>
        <taxon>Chroococcales</taxon>
        <taxon>Microcystaceae</taxon>
        <taxon>Microcystis</taxon>
    </lineage>
</organism>
<protein>
    <submittedName>
        <fullName evidence="1">Aspartate aminotransferase</fullName>
    </submittedName>
</protein>
<proteinExistence type="predicted"/>
<gene>
    <name evidence="1" type="ORF">EWV78_20400</name>
</gene>
<dbReference type="GO" id="GO:0008483">
    <property type="term" value="F:transaminase activity"/>
    <property type="evidence" value="ECO:0007669"/>
    <property type="project" value="UniProtKB-KW"/>
</dbReference>
<evidence type="ECO:0000313" key="1">
    <source>
        <dbReference type="EMBL" id="TRU31499.1"/>
    </source>
</evidence>